<feature type="region of interest" description="Disordered" evidence="1">
    <location>
        <begin position="112"/>
        <end position="138"/>
    </location>
</feature>
<dbReference type="AlphaFoldDB" id="A0A7S4N9G1"/>
<feature type="region of interest" description="Disordered" evidence="1">
    <location>
        <begin position="150"/>
        <end position="174"/>
    </location>
</feature>
<reference evidence="2" key="1">
    <citation type="submission" date="2021-01" db="EMBL/GenBank/DDBJ databases">
        <authorList>
            <person name="Corre E."/>
            <person name="Pelletier E."/>
            <person name="Niang G."/>
            <person name="Scheremetjew M."/>
            <person name="Finn R."/>
            <person name="Kale V."/>
            <person name="Holt S."/>
            <person name="Cochrane G."/>
            <person name="Meng A."/>
            <person name="Brown T."/>
            <person name="Cohen L."/>
        </authorList>
    </citation>
    <scope>NUCLEOTIDE SEQUENCE</scope>
    <source>
        <strain evidence="2">Isolate 1302-5</strain>
    </source>
</reference>
<sequence length="205" mass="23236">MPSSTFRLLLCSCFSVITGPMVVSMFYGSPIQKALVFSTSFRTNSLSMDSSTSILVSAMQVCPEAMNAAKAGAVHDRIQVPVELFLVPRVATWRPKYHHWTRPPQLQCRLAQVPPRRRPDRPPRPPRSPREVDLDDPIIPGECLVPCLGPTQYDGKHPRGGDTPAPSRTESRVRTRSIRWRHCRRLAYEGIPRRERRGQFLHGDD</sequence>
<accession>A0A7S4N9G1</accession>
<gene>
    <name evidence="2" type="ORF">OAUR00152_LOCUS33481</name>
</gene>
<proteinExistence type="predicted"/>
<name>A0A7S4N9G1_9STRA</name>
<evidence type="ECO:0000313" key="2">
    <source>
        <dbReference type="EMBL" id="CAE2273496.1"/>
    </source>
</evidence>
<protein>
    <submittedName>
        <fullName evidence="2">Uncharacterized protein</fullName>
    </submittedName>
</protein>
<evidence type="ECO:0000256" key="1">
    <source>
        <dbReference type="SAM" id="MobiDB-lite"/>
    </source>
</evidence>
<organism evidence="2">
    <name type="scientific">Odontella aurita</name>
    <dbReference type="NCBI Taxonomy" id="265563"/>
    <lineage>
        <taxon>Eukaryota</taxon>
        <taxon>Sar</taxon>
        <taxon>Stramenopiles</taxon>
        <taxon>Ochrophyta</taxon>
        <taxon>Bacillariophyta</taxon>
        <taxon>Mediophyceae</taxon>
        <taxon>Biddulphiophycidae</taxon>
        <taxon>Eupodiscales</taxon>
        <taxon>Odontellaceae</taxon>
        <taxon>Odontella</taxon>
    </lineage>
</organism>
<dbReference type="EMBL" id="HBKQ01048480">
    <property type="protein sequence ID" value="CAE2273496.1"/>
    <property type="molecule type" value="Transcribed_RNA"/>
</dbReference>
<feature type="compositionally biased region" description="Basic and acidic residues" evidence="1">
    <location>
        <begin position="120"/>
        <end position="132"/>
    </location>
</feature>